<accession>A0A0F9MFS6</accession>
<sequence>MDKEERRKLQNLDTLKRTYRTDVYIVDIEIFTEEGKNKNEWIQGKYLIHGLSDVYWVNNIDDVLKIIKKDLEKYKKE</sequence>
<gene>
    <name evidence="1" type="ORF">LCGC14_1079520</name>
</gene>
<comment type="caution">
    <text evidence="1">The sequence shown here is derived from an EMBL/GenBank/DDBJ whole genome shotgun (WGS) entry which is preliminary data.</text>
</comment>
<protein>
    <submittedName>
        <fullName evidence="1">Uncharacterized protein</fullName>
    </submittedName>
</protein>
<dbReference type="AlphaFoldDB" id="A0A0F9MFS6"/>
<evidence type="ECO:0000313" key="1">
    <source>
        <dbReference type="EMBL" id="KKN06210.1"/>
    </source>
</evidence>
<name>A0A0F9MFS6_9ZZZZ</name>
<dbReference type="EMBL" id="LAZR01004716">
    <property type="protein sequence ID" value="KKN06210.1"/>
    <property type="molecule type" value="Genomic_DNA"/>
</dbReference>
<proteinExistence type="predicted"/>
<organism evidence="1">
    <name type="scientific">marine sediment metagenome</name>
    <dbReference type="NCBI Taxonomy" id="412755"/>
    <lineage>
        <taxon>unclassified sequences</taxon>
        <taxon>metagenomes</taxon>
        <taxon>ecological metagenomes</taxon>
    </lineage>
</organism>
<reference evidence="1" key="1">
    <citation type="journal article" date="2015" name="Nature">
        <title>Complex archaea that bridge the gap between prokaryotes and eukaryotes.</title>
        <authorList>
            <person name="Spang A."/>
            <person name="Saw J.H."/>
            <person name="Jorgensen S.L."/>
            <person name="Zaremba-Niedzwiedzka K."/>
            <person name="Martijn J."/>
            <person name="Lind A.E."/>
            <person name="van Eijk R."/>
            <person name="Schleper C."/>
            <person name="Guy L."/>
            <person name="Ettema T.J."/>
        </authorList>
    </citation>
    <scope>NUCLEOTIDE SEQUENCE</scope>
</reference>